<protein>
    <submittedName>
        <fullName evidence="2">Uncharacterized protein</fullName>
    </submittedName>
</protein>
<sequence>KGTGKPISGGSEVFVPDSTGTSGKNGRSGRERAGRPTNQPNHDTCHKEKIPKFKGRGLRGQPEPIKRRHVSYGARNAELGEELENL</sequence>
<feature type="region of interest" description="Disordered" evidence="1">
    <location>
        <begin position="1"/>
        <end position="86"/>
    </location>
</feature>
<dbReference type="EMBL" id="JAHRHJ020000008">
    <property type="protein sequence ID" value="KAH9306736.1"/>
    <property type="molecule type" value="Genomic_DNA"/>
</dbReference>
<organism evidence="2 3">
    <name type="scientific">Taxus chinensis</name>
    <name type="common">Chinese yew</name>
    <name type="synonym">Taxus wallichiana var. chinensis</name>
    <dbReference type="NCBI Taxonomy" id="29808"/>
    <lineage>
        <taxon>Eukaryota</taxon>
        <taxon>Viridiplantae</taxon>
        <taxon>Streptophyta</taxon>
        <taxon>Embryophyta</taxon>
        <taxon>Tracheophyta</taxon>
        <taxon>Spermatophyta</taxon>
        <taxon>Pinopsida</taxon>
        <taxon>Pinidae</taxon>
        <taxon>Conifers II</taxon>
        <taxon>Cupressales</taxon>
        <taxon>Taxaceae</taxon>
        <taxon>Taxus</taxon>
    </lineage>
</organism>
<reference evidence="2 3" key="1">
    <citation type="journal article" date="2021" name="Nat. Plants">
        <title>The Taxus genome provides insights into paclitaxel biosynthesis.</title>
        <authorList>
            <person name="Xiong X."/>
            <person name="Gou J."/>
            <person name="Liao Q."/>
            <person name="Li Y."/>
            <person name="Zhou Q."/>
            <person name="Bi G."/>
            <person name="Li C."/>
            <person name="Du R."/>
            <person name="Wang X."/>
            <person name="Sun T."/>
            <person name="Guo L."/>
            <person name="Liang H."/>
            <person name="Lu P."/>
            <person name="Wu Y."/>
            <person name="Zhang Z."/>
            <person name="Ro D.K."/>
            <person name="Shang Y."/>
            <person name="Huang S."/>
            <person name="Yan J."/>
        </authorList>
    </citation>
    <scope>NUCLEOTIDE SEQUENCE [LARGE SCALE GENOMIC DNA]</scope>
    <source>
        <strain evidence="2">Ta-2019</strain>
    </source>
</reference>
<feature type="non-terminal residue" evidence="2">
    <location>
        <position position="86"/>
    </location>
</feature>
<dbReference type="Proteomes" id="UP000824469">
    <property type="component" value="Unassembled WGS sequence"/>
</dbReference>
<evidence type="ECO:0000256" key="1">
    <source>
        <dbReference type="SAM" id="MobiDB-lite"/>
    </source>
</evidence>
<name>A0AA38FM73_TAXCH</name>
<comment type="caution">
    <text evidence="2">The sequence shown here is derived from an EMBL/GenBank/DDBJ whole genome shotgun (WGS) entry which is preliminary data.</text>
</comment>
<evidence type="ECO:0000313" key="3">
    <source>
        <dbReference type="Proteomes" id="UP000824469"/>
    </source>
</evidence>
<feature type="non-terminal residue" evidence="2">
    <location>
        <position position="1"/>
    </location>
</feature>
<proteinExistence type="predicted"/>
<gene>
    <name evidence="2" type="ORF">KI387_011140</name>
</gene>
<keyword evidence="3" id="KW-1185">Reference proteome</keyword>
<accession>A0AA38FM73</accession>
<evidence type="ECO:0000313" key="2">
    <source>
        <dbReference type="EMBL" id="KAH9306736.1"/>
    </source>
</evidence>
<dbReference type="AlphaFoldDB" id="A0AA38FM73"/>